<comment type="caution">
    <text evidence="2">The sequence shown here is derived from an EMBL/GenBank/DDBJ whole genome shotgun (WGS) entry which is preliminary data.</text>
</comment>
<sequence>MKISKKVWFDSIGVGLFTLVYSLIMTGFSLWMGAAAFIAVSYFFGAGFPKDKIWNISASFVAGIVWGVIAYQFLQIPAISGLWASSIMFGLMTFLALFLQGTIMKFTMVPAWLITWGTFMLIVSNIKIASWPLFIFELLASMLMGIFVIGYASDFFNKIMFHFFPEEKKEKQANGLPDDAHHSA</sequence>
<evidence type="ECO:0008006" key="4">
    <source>
        <dbReference type="Google" id="ProtNLM"/>
    </source>
</evidence>
<evidence type="ECO:0000313" key="3">
    <source>
        <dbReference type="Proteomes" id="UP000294854"/>
    </source>
</evidence>
<keyword evidence="1" id="KW-1133">Transmembrane helix</keyword>
<evidence type="ECO:0000256" key="1">
    <source>
        <dbReference type="SAM" id="Phobius"/>
    </source>
</evidence>
<keyword evidence="1" id="KW-0472">Membrane</keyword>
<dbReference type="EMBL" id="PUFO01000084">
    <property type="protein sequence ID" value="TDG73709.1"/>
    <property type="molecule type" value="Genomic_DNA"/>
</dbReference>
<feature type="transmembrane region" description="Helical" evidence="1">
    <location>
        <begin position="80"/>
        <end position="99"/>
    </location>
</feature>
<feature type="transmembrane region" description="Helical" evidence="1">
    <location>
        <begin position="53"/>
        <end position="74"/>
    </location>
</feature>
<dbReference type="Pfam" id="PF06496">
    <property type="entry name" value="DUF1097"/>
    <property type="match status" value="1"/>
</dbReference>
<reference evidence="2 3" key="1">
    <citation type="journal article" date="2019" name="Appl. Microbiol. Biotechnol.">
        <title>Uncovering carbohydrate metabolism through a genotype-phenotype association study of 56 lactic acid bacteria genomes.</title>
        <authorList>
            <person name="Buron-Moles G."/>
            <person name="Chailyan A."/>
            <person name="Dolejs I."/>
            <person name="Forster J."/>
            <person name="Miks M.H."/>
        </authorList>
    </citation>
    <scope>NUCLEOTIDE SEQUENCE [LARGE SCALE GENOMIC DNA]</scope>
    <source>
        <strain evidence="2 3">ATCC 49373</strain>
    </source>
</reference>
<name>A0A4R5NGS0_9LACO</name>
<feature type="transmembrane region" description="Helical" evidence="1">
    <location>
        <begin position="7"/>
        <end position="24"/>
    </location>
</feature>
<organism evidence="2 3">
    <name type="scientific">Secundilactobacillus malefermentans</name>
    <dbReference type="NCBI Taxonomy" id="176292"/>
    <lineage>
        <taxon>Bacteria</taxon>
        <taxon>Bacillati</taxon>
        <taxon>Bacillota</taxon>
        <taxon>Bacilli</taxon>
        <taxon>Lactobacillales</taxon>
        <taxon>Lactobacillaceae</taxon>
        <taxon>Secundilactobacillus</taxon>
    </lineage>
</organism>
<dbReference type="OrthoDB" id="2319335at2"/>
<protein>
    <recommendedName>
        <fullName evidence="4">DUF1097 domain-containing protein</fullName>
    </recommendedName>
</protein>
<accession>A0A4R5NGS0</accession>
<dbReference type="STRING" id="1122149.FD44_GL000770"/>
<feature type="transmembrane region" description="Helical" evidence="1">
    <location>
        <begin position="106"/>
        <end position="123"/>
    </location>
</feature>
<dbReference type="Proteomes" id="UP000294854">
    <property type="component" value="Unassembled WGS sequence"/>
</dbReference>
<proteinExistence type="predicted"/>
<dbReference type="AlphaFoldDB" id="A0A4R5NGS0"/>
<keyword evidence="3" id="KW-1185">Reference proteome</keyword>
<dbReference type="RefSeq" id="WP_010619157.1">
    <property type="nucleotide sequence ID" value="NZ_PUFO01000084.1"/>
</dbReference>
<evidence type="ECO:0000313" key="2">
    <source>
        <dbReference type="EMBL" id="TDG73709.1"/>
    </source>
</evidence>
<gene>
    <name evidence="2" type="ORF">C5L31_000956</name>
</gene>
<keyword evidence="1" id="KW-0812">Transmembrane</keyword>
<dbReference type="InterPro" id="IPR009476">
    <property type="entry name" value="DUF1097"/>
</dbReference>
<feature type="transmembrane region" description="Helical" evidence="1">
    <location>
        <begin position="129"/>
        <end position="152"/>
    </location>
</feature>